<protein>
    <recommendedName>
        <fullName evidence="3">RRM domain-containing protein</fullName>
    </recommendedName>
</protein>
<dbReference type="KEGG" id="smo:SELMODRAFT_70937"/>
<dbReference type="Proteomes" id="UP000001514">
    <property type="component" value="Unassembled WGS sequence"/>
</dbReference>
<feature type="domain" description="RRM" evidence="3">
    <location>
        <begin position="67"/>
        <end position="144"/>
    </location>
</feature>
<dbReference type="EMBL" id="GL377565">
    <property type="protein sequence ID" value="EFJ38367.1"/>
    <property type="molecule type" value="Genomic_DNA"/>
</dbReference>
<feature type="non-terminal residue" evidence="4">
    <location>
        <position position="251"/>
    </location>
</feature>
<feature type="domain" description="RRM" evidence="3">
    <location>
        <begin position="173"/>
        <end position="251"/>
    </location>
</feature>
<dbReference type="PROSITE" id="PS50102">
    <property type="entry name" value="RRM"/>
    <property type="match status" value="2"/>
</dbReference>
<dbReference type="SMART" id="SM00360">
    <property type="entry name" value="RRM"/>
    <property type="match status" value="2"/>
</dbReference>
<dbReference type="InterPro" id="IPR000504">
    <property type="entry name" value="RRM_dom"/>
</dbReference>
<dbReference type="Gramene" id="EFJ38367">
    <property type="protein sequence ID" value="EFJ38367"/>
    <property type="gene ID" value="SELMODRAFT_70937"/>
</dbReference>
<dbReference type="OMA" id="TMMPPQY"/>
<dbReference type="Gene3D" id="3.30.70.330">
    <property type="match status" value="2"/>
</dbReference>
<dbReference type="PANTHER" id="PTHR48024">
    <property type="entry name" value="GEO13361P1-RELATED"/>
    <property type="match status" value="1"/>
</dbReference>
<evidence type="ECO:0000313" key="4">
    <source>
        <dbReference type="EMBL" id="EFJ38367.1"/>
    </source>
</evidence>
<evidence type="ECO:0000256" key="1">
    <source>
        <dbReference type="ARBA" id="ARBA00022884"/>
    </source>
</evidence>
<name>D8QPY6_SELML</name>
<dbReference type="SUPFAM" id="SSF54928">
    <property type="entry name" value="RNA-binding domain, RBD"/>
    <property type="match status" value="2"/>
</dbReference>
<dbReference type="OrthoDB" id="1875751at2759"/>
<dbReference type="PANTHER" id="PTHR48024:SF25">
    <property type="entry name" value="UBP1-ASSOCIATED PROTEIN 2C"/>
    <property type="match status" value="1"/>
</dbReference>
<dbReference type="HOGENOM" id="CLU_043620_0_0_1"/>
<organism evidence="5">
    <name type="scientific">Selaginella moellendorffii</name>
    <name type="common">Spikemoss</name>
    <dbReference type="NCBI Taxonomy" id="88036"/>
    <lineage>
        <taxon>Eukaryota</taxon>
        <taxon>Viridiplantae</taxon>
        <taxon>Streptophyta</taxon>
        <taxon>Embryophyta</taxon>
        <taxon>Tracheophyta</taxon>
        <taxon>Lycopodiopsida</taxon>
        <taxon>Selaginellales</taxon>
        <taxon>Selaginellaceae</taxon>
        <taxon>Selaginella</taxon>
    </lineage>
</organism>
<dbReference type="Pfam" id="PF00076">
    <property type="entry name" value="RRM_1"/>
    <property type="match status" value="2"/>
</dbReference>
<dbReference type="eggNOG" id="KOG0118">
    <property type="taxonomic scope" value="Eukaryota"/>
</dbReference>
<evidence type="ECO:0000259" key="3">
    <source>
        <dbReference type="PROSITE" id="PS50102"/>
    </source>
</evidence>
<evidence type="ECO:0000313" key="5">
    <source>
        <dbReference type="Proteomes" id="UP000001514"/>
    </source>
</evidence>
<reference evidence="4 5" key="1">
    <citation type="journal article" date="2011" name="Science">
        <title>The Selaginella genome identifies genetic changes associated with the evolution of vascular plants.</title>
        <authorList>
            <person name="Banks J.A."/>
            <person name="Nishiyama T."/>
            <person name="Hasebe M."/>
            <person name="Bowman J.L."/>
            <person name="Gribskov M."/>
            <person name="dePamphilis C."/>
            <person name="Albert V.A."/>
            <person name="Aono N."/>
            <person name="Aoyama T."/>
            <person name="Ambrose B.A."/>
            <person name="Ashton N.W."/>
            <person name="Axtell M.J."/>
            <person name="Barker E."/>
            <person name="Barker M.S."/>
            <person name="Bennetzen J.L."/>
            <person name="Bonawitz N.D."/>
            <person name="Chapple C."/>
            <person name="Cheng C."/>
            <person name="Correa L.G."/>
            <person name="Dacre M."/>
            <person name="DeBarry J."/>
            <person name="Dreyer I."/>
            <person name="Elias M."/>
            <person name="Engstrom E.M."/>
            <person name="Estelle M."/>
            <person name="Feng L."/>
            <person name="Finet C."/>
            <person name="Floyd S.K."/>
            <person name="Frommer W.B."/>
            <person name="Fujita T."/>
            <person name="Gramzow L."/>
            <person name="Gutensohn M."/>
            <person name="Harholt J."/>
            <person name="Hattori M."/>
            <person name="Heyl A."/>
            <person name="Hirai T."/>
            <person name="Hiwatashi Y."/>
            <person name="Ishikawa M."/>
            <person name="Iwata M."/>
            <person name="Karol K.G."/>
            <person name="Koehler B."/>
            <person name="Kolukisaoglu U."/>
            <person name="Kubo M."/>
            <person name="Kurata T."/>
            <person name="Lalonde S."/>
            <person name="Li K."/>
            <person name="Li Y."/>
            <person name="Litt A."/>
            <person name="Lyons E."/>
            <person name="Manning G."/>
            <person name="Maruyama T."/>
            <person name="Michael T.P."/>
            <person name="Mikami K."/>
            <person name="Miyazaki S."/>
            <person name="Morinaga S."/>
            <person name="Murata T."/>
            <person name="Mueller-Roeber B."/>
            <person name="Nelson D.R."/>
            <person name="Obara M."/>
            <person name="Oguri Y."/>
            <person name="Olmstead R.G."/>
            <person name="Onodera N."/>
            <person name="Petersen B.L."/>
            <person name="Pils B."/>
            <person name="Prigge M."/>
            <person name="Rensing S.A."/>
            <person name="Riano-Pachon D.M."/>
            <person name="Roberts A.W."/>
            <person name="Sato Y."/>
            <person name="Scheller H.V."/>
            <person name="Schulz B."/>
            <person name="Schulz C."/>
            <person name="Shakirov E.V."/>
            <person name="Shibagaki N."/>
            <person name="Shinohara N."/>
            <person name="Shippen D.E."/>
            <person name="Soerensen I."/>
            <person name="Sotooka R."/>
            <person name="Sugimoto N."/>
            <person name="Sugita M."/>
            <person name="Sumikawa N."/>
            <person name="Tanurdzic M."/>
            <person name="Theissen G."/>
            <person name="Ulvskov P."/>
            <person name="Wakazuki S."/>
            <person name="Weng J.K."/>
            <person name="Willats W.W."/>
            <person name="Wipf D."/>
            <person name="Wolf P.G."/>
            <person name="Yang L."/>
            <person name="Zimmer A.D."/>
            <person name="Zhu Q."/>
            <person name="Mitros T."/>
            <person name="Hellsten U."/>
            <person name="Loque D."/>
            <person name="Otillar R."/>
            <person name="Salamov A."/>
            <person name="Schmutz J."/>
            <person name="Shapiro H."/>
            <person name="Lindquist E."/>
            <person name="Lucas S."/>
            <person name="Rokhsar D."/>
            <person name="Grigoriev I.V."/>
        </authorList>
    </citation>
    <scope>NUCLEOTIDE SEQUENCE [LARGE SCALE GENOMIC DNA]</scope>
</reference>
<accession>D8QPY6</accession>
<proteinExistence type="predicted"/>
<feature type="non-terminal residue" evidence="4">
    <location>
        <position position="1"/>
    </location>
</feature>
<dbReference type="STRING" id="88036.D8QPY6"/>
<dbReference type="InterPro" id="IPR035979">
    <property type="entry name" value="RBD_domain_sf"/>
</dbReference>
<dbReference type="InterPro" id="IPR012677">
    <property type="entry name" value="Nucleotide-bd_a/b_plait_sf"/>
</dbReference>
<evidence type="ECO:0000256" key="2">
    <source>
        <dbReference type="PROSITE-ProRule" id="PRU00176"/>
    </source>
</evidence>
<gene>
    <name evidence="4" type="ORF">SELMODRAFT_70937</name>
</gene>
<dbReference type="AlphaFoldDB" id="D8QPY6"/>
<dbReference type="GO" id="GO:0003723">
    <property type="term" value="F:RNA binding"/>
    <property type="evidence" value="ECO:0007669"/>
    <property type="project" value="UniProtKB-UniRule"/>
</dbReference>
<dbReference type="InterPro" id="IPR050886">
    <property type="entry name" value="RNA-binding_reg"/>
</dbReference>
<dbReference type="InParanoid" id="D8QPY6"/>
<dbReference type="FunCoup" id="D8QPY6">
    <property type="interactions" value="1128"/>
</dbReference>
<keyword evidence="1 2" id="KW-0694">RNA-binding</keyword>
<keyword evidence="5" id="KW-1185">Reference proteome</keyword>
<sequence length="251" mass="27214">KKRKAEEDPGGDAGGVEQPDLDSADVLKLLEPLDRGAMHYILQISCLQHPAVLEEVRRYVDRDPAHRKLFVRGLGWDTTAETLKGVFSQSGEVDEAVIIRDKATQKSRGFGFVSFKHMDGALRALKEPSKRIDGRMTACQFASTSSSSTPCSSITPSINPPPPRPFIEDVSTRKIYVGSVPVGTSADKVLAIFSQFGEIAEGPLGFDRSTGASKGFALIIYRTSEGARKALLDPFKTIDGHQVHCKLAAEG</sequence>